<evidence type="ECO:0000313" key="11">
    <source>
        <dbReference type="EMBL" id="MBL6819626.1"/>
    </source>
</evidence>
<dbReference type="PANTHER" id="PTHR21057">
    <property type="entry name" value="PHOSPHO-2-DEHYDRO-3-DEOXYHEPTONATE ALDOLASE"/>
    <property type="match status" value="1"/>
</dbReference>
<keyword evidence="6" id="KW-0963">Cytoplasm</keyword>
<keyword evidence="8" id="KW-0448">Lipopolysaccharide biosynthesis</keyword>
<dbReference type="NCBIfam" id="NF003543">
    <property type="entry name" value="PRK05198.1"/>
    <property type="match status" value="1"/>
</dbReference>
<evidence type="ECO:0000256" key="5">
    <source>
        <dbReference type="ARBA" id="ARBA00012693"/>
    </source>
</evidence>
<reference evidence="11" key="1">
    <citation type="submission" date="2020-10" db="EMBL/GenBank/DDBJ databases">
        <title>Microbiome of the Black Sea water column analyzed by genome centric metagenomics.</title>
        <authorList>
            <person name="Cabello-Yeves P.J."/>
            <person name="Callieri C."/>
            <person name="Picazo A."/>
            <person name="Mehrshad M."/>
            <person name="Haro-Moreno J.M."/>
            <person name="Roda-Garcia J."/>
            <person name="Dzembekova N."/>
            <person name="Slabakova V."/>
            <person name="Slabakova N."/>
            <person name="Moncheva S."/>
            <person name="Rodriguez-Valera F."/>
        </authorList>
    </citation>
    <scope>NUCLEOTIDE SEQUENCE</scope>
    <source>
        <strain evidence="11">BS307-5m-G47</strain>
    </source>
</reference>
<dbReference type="GO" id="GO:0005737">
    <property type="term" value="C:cytoplasm"/>
    <property type="evidence" value="ECO:0007669"/>
    <property type="project" value="UniProtKB-SubCell"/>
</dbReference>
<dbReference type="Pfam" id="PF00793">
    <property type="entry name" value="DAHP_synth_1"/>
    <property type="match status" value="1"/>
</dbReference>
<dbReference type="Proteomes" id="UP000704935">
    <property type="component" value="Unassembled WGS sequence"/>
</dbReference>
<dbReference type="Gene3D" id="3.20.20.70">
    <property type="entry name" value="Aldolase class I"/>
    <property type="match status" value="1"/>
</dbReference>
<comment type="pathway">
    <text evidence="2">Bacterial outer membrane biogenesis; lipopolysaccharide biosynthesis.</text>
</comment>
<protein>
    <recommendedName>
        <fullName evidence="5">3-deoxy-8-phosphooctulonate synthase</fullName>
        <ecNumber evidence="5">2.5.1.55</ecNumber>
    </recommendedName>
</protein>
<sequence length="272" mass="29819">MMIKLGTSEISNESKLTIFGGVNVIESEDLLFKVAEKFCTLSDKIGFNYAFKASFDKANRSSLDSFRGPGIEEGLKVLDKVKSTFDVPVISDIHEPEQAKMAAEVCDVIQIPAFLCRQTDLVVAAAKTKKIINLKKPQFSSASELSHAIKKCEVSGNPNVILCERGNSFGYNNLVVDMLNFQLLKELSKPVFFDVTHSLQQPGALEKSTGGRGQYVFELAKAGISQKIAGLFLETHPDPSIAKCDGPCALKLSDLEKFLSDLFELDALVKNF</sequence>
<evidence type="ECO:0000256" key="3">
    <source>
        <dbReference type="ARBA" id="ARBA00004845"/>
    </source>
</evidence>
<proteinExistence type="inferred from homology"/>
<evidence type="ECO:0000256" key="7">
    <source>
        <dbReference type="ARBA" id="ARBA00022679"/>
    </source>
</evidence>
<dbReference type="InterPro" id="IPR006269">
    <property type="entry name" value="KDO8P_synthase"/>
</dbReference>
<dbReference type="EC" id="2.5.1.55" evidence="5"/>
<comment type="catalytic activity">
    <reaction evidence="9">
        <text>D-arabinose 5-phosphate + phosphoenolpyruvate + H2O = 3-deoxy-alpha-D-manno-2-octulosonate-8-phosphate + phosphate</text>
        <dbReference type="Rhea" id="RHEA:14053"/>
        <dbReference type="ChEBI" id="CHEBI:15377"/>
        <dbReference type="ChEBI" id="CHEBI:43474"/>
        <dbReference type="ChEBI" id="CHEBI:57693"/>
        <dbReference type="ChEBI" id="CHEBI:58702"/>
        <dbReference type="ChEBI" id="CHEBI:85985"/>
        <dbReference type="EC" id="2.5.1.55"/>
    </reaction>
</comment>
<evidence type="ECO:0000256" key="1">
    <source>
        <dbReference type="ARBA" id="ARBA00004496"/>
    </source>
</evidence>
<dbReference type="InterPro" id="IPR006218">
    <property type="entry name" value="DAHP1/KDSA"/>
</dbReference>
<dbReference type="InterPro" id="IPR013785">
    <property type="entry name" value="Aldolase_TIM"/>
</dbReference>
<dbReference type="AlphaFoldDB" id="A0A937LMP5"/>
<evidence type="ECO:0000256" key="9">
    <source>
        <dbReference type="ARBA" id="ARBA00049112"/>
    </source>
</evidence>
<comment type="caution">
    <text evidence="11">The sequence shown here is derived from an EMBL/GenBank/DDBJ whole genome shotgun (WGS) entry which is preliminary data.</text>
</comment>
<feature type="domain" description="DAHP synthetase I/KDSA" evidence="10">
    <location>
        <begin position="10"/>
        <end position="269"/>
    </location>
</feature>
<accession>A0A937LMP5</accession>
<name>A0A937LMP5_9GAMM</name>
<gene>
    <name evidence="11" type="primary">kdsA</name>
    <name evidence="11" type="ORF">ISQ61_00040</name>
</gene>
<evidence type="ECO:0000256" key="2">
    <source>
        <dbReference type="ARBA" id="ARBA00004756"/>
    </source>
</evidence>
<dbReference type="SUPFAM" id="SSF51569">
    <property type="entry name" value="Aldolase"/>
    <property type="match status" value="1"/>
</dbReference>
<dbReference type="GO" id="GO:0008676">
    <property type="term" value="F:3-deoxy-8-phosphooctulonate synthase activity"/>
    <property type="evidence" value="ECO:0007669"/>
    <property type="project" value="UniProtKB-EC"/>
</dbReference>
<evidence type="ECO:0000256" key="6">
    <source>
        <dbReference type="ARBA" id="ARBA00022490"/>
    </source>
</evidence>
<dbReference type="GO" id="GO:0009103">
    <property type="term" value="P:lipopolysaccharide biosynthetic process"/>
    <property type="evidence" value="ECO:0007669"/>
    <property type="project" value="UniProtKB-KW"/>
</dbReference>
<organism evidence="11 12">
    <name type="scientific">SAR86 cluster bacterium</name>
    <dbReference type="NCBI Taxonomy" id="2030880"/>
    <lineage>
        <taxon>Bacteria</taxon>
        <taxon>Pseudomonadati</taxon>
        <taxon>Pseudomonadota</taxon>
        <taxon>Gammaproteobacteria</taxon>
        <taxon>SAR86 cluster</taxon>
    </lineage>
</organism>
<evidence type="ECO:0000259" key="10">
    <source>
        <dbReference type="Pfam" id="PF00793"/>
    </source>
</evidence>
<dbReference type="NCBIfam" id="TIGR01362">
    <property type="entry name" value="KDO8P_synth"/>
    <property type="match status" value="1"/>
</dbReference>
<evidence type="ECO:0000256" key="8">
    <source>
        <dbReference type="ARBA" id="ARBA00022985"/>
    </source>
</evidence>
<comment type="subcellular location">
    <subcellularLocation>
        <location evidence="1">Cytoplasm</location>
    </subcellularLocation>
</comment>
<keyword evidence="7 11" id="KW-0808">Transferase</keyword>
<comment type="pathway">
    <text evidence="3">Carbohydrate biosynthesis; 3-deoxy-D-manno-octulosonate biosynthesis; 3-deoxy-D-manno-octulosonate from D-ribulose 5-phosphate: step 2/3.</text>
</comment>
<evidence type="ECO:0000313" key="12">
    <source>
        <dbReference type="Proteomes" id="UP000704935"/>
    </source>
</evidence>
<dbReference type="EMBL" id="JADHQA010000001">
    <property type="protein sequence ID" value="MBL6819626.1"/>
    <property type="molecule type" value="Genomic_DNA"/>
</dbReference>
<evidence type="ECO:0000256" key="4">
    <source>
        <dbReference type="ARBA" id="ARBA00010499"/>
    </source>
</evidence>
<comment type="similarity">
    <text evidence="4">Belongs to the KdsA family.</text>
</comment>